<feature type="signal peptide" evidence="1">
    <location>
        <begin position="1"/>
        <end position="15"/>
    </location>
</feature>
<evidence type="ECO:0000313" key="3">
    <source>
        <dbReference type="Proteomes" id="UP000295701"/>
    </source>
</evidence>
<dbReference type="Proteomes" id="UP000295701">
    <property type="component" value="Unassembled WGS sequence"/>
</dbReference>
<evidence type="ECO:0000256" key="1">
    <source>
        <dbReference type="SAM" id="SignalP"/>
    </source>
</evidence>
<dbReference type="RefSeq" id="WP_133396094.1">
    <property type="nucleotide sequence ID" value="NZ_SNAA01000004.1"/>
</dbReference>
<reference evidence="2 3" key="1">
    <citation type="submission" date="2019-03" db="EMBL/GenBank/DDBJ databases">
        <title>Primorskyibacter sp. SS33 isolated from sediments.</title>
        <authorList>
            <person name="Xunke S."/>
        </authorList>
    </citation>
    <scope>NUCLEOTIDE SEQUENCE [LARGE SCALE GENOMIC DNA]</scope>
    <source>
        <strain evidence="2 3">SS33</strain>
    </source>
</reference>
<keyword evidence="3" id="KW-1185">Reference proteome</keyword>
<organism evidence="2 3">
    <name type="scientific">Palleronia sediminis</name>
    <dbReference type="NCBI Taxonomy" id="2547833"/>
    <lineage>
        <taxon>Bacteria</taxon>
        <taxon>Pseudomonadati</taxon>
        <taxon>Pseudomonadota</taxon>
        <taxon>Alphaproteobacteria</taxon>
        <taxon>Rhodobacterales</taxon>
        <taxon>Roseobacteraceae</taxon>
        <taxon>Palleronia</taxon>
    </lineage>
</organism>
<comment type="caution">
    <text evidence="2">The sequence shown here is derived from an EMBL/GenBank/DDBJ whole genome shotgun (WGS) entry which is preliminary data.</text>
</comment>
<protein>
    <recommendedName>
        <fullName evidence="4">Lipoprotein</fullName>
    </recommendedName>
</protein>
<evidence type="ECO:0000313" key="2">
    <source>
        <dbReference type="EMBL" id="TDL81608.1"/>
    </source>
</evidence>
<keyword evidence="1" id="KW-0732">Signal</keyword>
<gene>
    <name evidence="2" type="ORF">E2L08_05705</name>
</gene>
<proteinExistence type="predicted"/>
<dbReference type="PROSITE" id="PS51257">
    <property type="entry name" value="PROKAR_LIPOPROTEIN"/>
    <property type="match status" value="1"/>
</dbReference>
<dbReference type="EMBL" id="SNAA01000004">
    <property type="protein sequence ID" value="TDL81608.1"/>
    <property type="molecule type" value="Genomic_DNA"/>
</dbReference>
<sequence length="201" mass="21166">MFRPVAAGVALAALAACGGADLPADDAPLAEVQRRAYSDGGATQIKLFTVLREGETQGLHTALLIDGQRRVLWDPAGSFSLPIVPERGDVLHGITPRVELAYTDYHVRGDIEMTVQTLPVPPETAARLTGLVEAHGAADKATCARETSAILREAGFDLPQTWYPRVLMRGFGALPGVATVRIDEATVDTSHGVTFVGPGAG</sequence>
<feature type="chain" id="PRO_5020848184" description="Lipoprotein" evidence="1">
    <location>
        <begin position="16"/>
        <end position="201"/>
    </location>
</feature>
<dbReference type="OrthoDB" id="7666390at2"/>
<name>A0A4R6AGM5_9RHOB</name>
<dbReference type="AlphaFoldDB" id="A0A4R6AGM5"/>
<accession>A0A4R6AGM5</accession>
<evidence type="ECO:0008006" key="4">
    <source>
        <dbReference type="Google" id="ProtNLM"/>
    </source>
</evidence>